<organism evidence="2 3">
    <name type="scientific">Candidatus Competibacter denitrificans Run_A_D11</name>
    <dbReference type="NCBI Taxonomy" id="1400863"/>
    <lineage>
        <taxon>Bacteria</taxon>
        <taxon>Pseudomonadati</taxon>
        <taxon>Pseudomonadota</taxon>
        <taxon>Gammaproteobacteria</taxon>
        <taxon>Candidatus Competibacteraceae</taxon>
        <taxon>Candidatus Competibacter</taxon>
    </lineage>
</organism>
<accession>W6M955</accession>
<feature type="transmembrane region" description="Helical" evidence="1">
    <location>
        <begin position="54"/>
        <end position="74"/>
    </location>
</feature>
<dbReference type="Proteomes" id="UP000035760">
    <property type="component" value="Unassembled WGS sequence"/>
</dbReference>
<comment type="caution">
    <text evidence="2">The sequence shown here is derived from an EMBL/GenBank/DDBJ whole genome shotgun (WGS) entry which is preliminary data.</text>
</comment>
<proteinExistence type="predicted"/>
<keyword evidence="1" id="KW-0812">Transmembrane</keyword>
<reference evidence="2" key="1">
    <citation type="submission" date="2013-07" db="EMBL/GenBank/DDBJ databases">
        <authorList>
            <person name="McIlroy S."/>
        </authorList>
    </citation>
    <scope>NUCLEOTIDE SEQUENCE [LARGE SCALE GENOMIC DNA]</scope>
    <source>
        <strain evidence="2">Run_A_D11</strain>
    </source>
</reference>
<gene>
    <name evidence="2" type="ORF">BN873_380106</name>
</gene>
<evidence type="ECO:0000256" key="1">
    <source>
        <dbReference type="SAM" id="Phobius"/>
    </source>
</evidence>
<dbReference type="STRING" id="1400863.BN873_380106"/>
<keyword evidence="1" id="KW-0472">Membrane</keyword>
<name>W6M955_9GAMM</name>
<dbReference type="RefSeq" id="WP_048673645.1">
    <property type="nucleotide sequence ID" value="NZ_CBTJ020000045.1"/>
</dbReference>
<feature type="transmembrane region" description="Helical" evidence="1">
    <location>
        <begin position="31"/>
        <end position="48"/>
    </location>
</feature>
<keyword evidence="3" id="KW-1185">Reference proteome</keyword>
<dbReference type="AlphaFoldDB" id="W6M955"/>
<protein>
    <submittedName>
        <fullName evidence="2">Uncharacterized protein</fullName>
    </submittedName>
</protein>
<evidence type="ECO:0000313" key="2">
    <source>
        <dbReference type="EMBL" id="CDI03124.1"/>
    </source>
</evidence>
<sequence length="95" mass="10323">MGRSDKTQDSNSVTAHKGLTVAPSPLNEVKLDLGIILVVGGLLLLIQGRIIDDLALQFLLLLSYGLLGMAWIIVRVRRVMAKLDRERADVSDGAQ</sequence>
<reference evidence="2" key="2">
    <citation type="submission" date="2014-03" db="EMBL/GenBank/DDBJ databases">
        <title>Candidatus Competibacter-lineage genomes retrieved from metagenomes reveal functional metabolic diversity.</title>
        <authorList>
            <person name="McIlroy S.J."/>
            <person name="Albertsen M."/>
            <person name="Andresen E.K."/>
            <person name="Saunders A.M."/>
            <person name="Kristiansen R."/>
            <person name="Stokholm-Bjerregaard M."/>
            <person name="Nielsen K.L."/>
            <person name="Nielsen P.H."/>
        </authorList>
    </citation>
    <scope>NUCLEOTIDE SEQUENCE</scope>
    <source>
        <strain evidence="2">Run_A_D11</strain>
    </source>
</reference>
<evidence type="ECO:0000313" key="3">
    <source>
        <dbReference type="Proteomes" id="UP000035760"/>
    </source>
</evidence>
<keyword evidence="1" id="KW-1133">Transmembrane helix</keyword>
<dbReference type="EMBL" id="CBTJ020000045">
    <property type="protein sequence ID" value="CDI03124.1"/>
    <property type="molecule type" value="Genomic_DNA"/>
</dbReference>